<comment type="pathway">
    <text evidence="1">Cofactor biosynthesis; NAD(+) biosynthesis.</text>
</comment>
<keyword evidence="3" id="KW-0808">Transferase</keyword>
<name>A0A8H7EQ81_9FUNG</name>
<dbReference type="OrthoDB" id="5591297at2759"/>
<dbReference type="PANTHER" id="PTHR31285:SF0">
    <property type="entry name" value="NICOTINAMIDE MONONUCLEOTIDE ADENYLYLTRANSFERASE"/>
    <property type="match status" value="1"/>
</dbReference>
<gene>
    <name evidence="10" type="ORF">EC973_006747</name>
</gene>
<keyword evidence="4" id="KW-0548">Nucleotidyltransferase</keyword>
<dbReference type="PANTHER" id="PTHR31285">
    <property type="entry name" value="NICOTINAMIDE MONONUCLEOTIDE ADENYLYLTRANSFERASE"/>
    <property type="match status" value="1"/>
</dbReference>
<evidence type="ECO:0000256" key="1">
    <source>
        <dbReference type="ARBA" id="ARBA00004790"/>
    </source>
</evidence>
<dbReference type="UniPathway" id="UPA00253">
    <property type="reaction ID" value="UER00600"/>
</dbReference>
<proteinExistence type="predicted"/>
<dbReference type="GO" id="GO:0000309">
    <property type="term" value="F:nicotinamide-nucleotide adenylyltransferase activity"/>
    <property type="evidence" value="ECO:0007669"/>
    <property type="project" value="UniProtKB-EC"/>
</dbReference>
<dbReference type="Pfam" id="PF01467">
    <property type="entry name" value="CTP_transf_like"/>
    <property type="match status" value="1"/>
</dbReference>
<dbReference type="GO" id="GO:0009435">
    <property type="term" value="P:NAD+ biosynthetic process"/>
    <property type="evidence" value="ECO:0007669"/>
    <property type="project" value="UniProtKB-UniPathway"/>
</dbReference>
<evidence type="ECO:0000256" key="7">
    <source>
        <dbReference type="ARBA" id="ARBA00023027"/>
    </source>
</evidence>
<dbReference type="GO" id="GO:0016887">
    <property type="term" value="F:ATP hydrolysis activity"/>
    <property type="evidence" value="ECO:0007669"/>
    <property type="project" value="TreeGrafter"/>
</dbReference>
<evidence type="ECO:0000256" key="6">
    <source>
        <dbReference type="ARBA" id="ARBA00022840"/>
    </source>
</evidence>
<dbReference type="CDD" id="cd02165">
    <property type="entry name" value="NMNAT"/>
    <property type="match status" value="1"/>
</dbReference>
<dbReference type="GO" id="GO:0005737">
    <property type="term" value="C:cytoplasm"/>
    <property type="evidence" value="ECO:0007669"/>
    <property type="project" value="TreeGrafter"/>
</dbReference>
<dbReference type="GO" id="GO:0005524">
    <property type="term" value="F:ATP binding"/>
    <property type="evidence" value="ECO:0007669"/>
    <property type="project" value="UniProtKB-KW"/>
</dbReference>
<evidence type="ECO:0000313" key="10">
    <source>
        <dbReference type="EMBL" id="KAF7727982.1"/>
    </source>
</evidence>
<evidence type="ECO:0000256" key="4">
    <source>
        <dbReference type="ARBA" id="ARBA00022695"/>
    </source>
</evidence>
<evidence type="ECO:0000259" key="9">
    <source>
        <dbReference type="Pfam" id="PF01467"/>
    </source>
</evidence>
<dbReference type="AlphaFoldDB" id="A0A8H7EQ81"/>
<dbReference type="Proteomes" id="UP000605846">
    <property type="component" value="Unassembled WGS sequence"/>
</dbReference>
<evidence type="ECO:0000256" key="2">
    <source>
        <dbReference type="ARBA" id="ARBA00022642"/>
    </source>
</evidence>
<dbReference type="SUPFAM" id="SSF52374">
    <property type="entry name" value="Nucleotidylyl transferase"/>
    <property type="match status" value="1"/>
</dbReference>
<keyword evidence="7" id="KW-0520">NAD</keyword>
<keyword evidence="6" id="KW-0067">ATP-binding</keyword>
<dbReference type="GO" id="GO:0005634">
    <property type="term" value="C:nucleus"/>
    <property type="evidence" value="ECO:0007669"/>
    <property type="project" value="TreeGrafter"/>
</dbReference>
<reference evidence="10" key="1">
    <citation type="submission" date="2020-01" db="EMBL/GenBank/DDBJ databases">
        <title>Genome Sequencing of Three Apophysomyces-Like Fungal Strains Confirms a Novel Fungal Genus in the Mucoromycota with divergent Burkholderia-like Endosymbiotic Bacteria.</title>
        <authorList>
            <person name="Stajich J.E."/>
            <person name="Macias A.M."/>
            <person name="Carter-House D."/>
            <person name="Lovett B."/>
            <person name="Kasson L.R."/>
            <person name="Berry K."/>
            <person name="Grigoriev I."/>
            <person name="Chang Y."/>
            <person name="Spatafora J."/>
            <person name="Kasson M.T."/>
        </authorList>
    </citation>
    <scope>NUCLEOTIDE SEQUENCE</scope>
    <source>
        <strain evidence="10">NRRL A-21654</strain>
    </source>
</reference>
<dbReference type="InterPro" id="IPR004821">
    <property type="entry name" value="Cyt_trans-like"/>
</dbReference>
<comment type="caution">
    <text evidence="10">The sequence shown here is derived from an EMBL/GenBank/DDBJ whole genome shotgun (WGS) entry which is preliminary data.</text>
</comment>
<dbReference type="Gene3D" id="3.40.50.620">
    <property type="entry name" value="HUPs"/>
    <property type="match status" value="1"/>
</dbReference>
<keyword evidence="11" id="KW-1185">Reference proteome</keyword>
<protein>
    <recommendedName>
        <fullName evidence="9">Cytidyltransferase-like domain-containing protein</fullName>
    </recommendedName>
</protein>
<dbReference type="EMBL" id="JABAYA010000045">
    <property type="protein sequence ID" value="KAF7727982.1"/>
    <property type="molecule type" value="Genomic_DNA"/>
</dbReference>
<accession>A0A8H7EQ81</accession>
<sequence>MGNTSIVRQNAQLLAAQIAKRCNDDFFTTFTTARWPSAKDGLCRLLVLDSSFNPPTKAHAALLTTAISQYPPDHFDASLLLFSLRNVDKKLTGSTSLQRAQMMELMARQLQTKESQALRTIAVGLTSHGRFVDKAVHINKYFQQHFPTLQLEMYFLMGYDTVTRLFNPMYYSETLEMALDPFFKQCYLVCADRGGFDSSEVEEFWAGPVKAYADKIKRVSLGESLASLSSTAARSAVKNDQNLDNLLDKDILDFIHEEQIYL</sequence>
<keyword evidence="2" id="KW-0662">Pyridine nucleotide biosynthesis</keyword>
<evidence type="ECO:0000313" key="11">
    <source>
        <dbReference type="Proteomes" id="UP000605846"/>
    </source>
</evidence>
<dbReference type="InterPro" id="IPR014729">
    <property type="entry name" value="Rossmann-like_a/b/a_fold"/>
</dbReference>
<organism evidence="10 11">
    <name type="scientific">Apophysomyces ossiformis</name>
    <dbReference type="NCBI Taxonomy" id="679940"/>
    <lineage>
        <taxon>Eukaryota</taxon>
        <taxon>Fungi</taxon>
        <taxon>Fungi incertae sedis</taxon>
        <taxon>Mucoromycota</taxon>
        <taxon>Mucoromycotina</taxon>
        <taxon>Mucoromycetes</taxon>
        <taxon>Mucorales</taxon>
        <taxon>Mucorineae</taxon>
        <taxon>Mucoraceae</taxon>
        <taxon>Apophysomyces</taxon>
    </lineage>
</organism>
<evidence type="ECO:0000256" key="3">
    <source>
        <dbReference type="ARBA" id="ARBA00022679"/>
    </source>
</evidence>
<keyword evidence="5" id="KW-0547">Nucleotide-binding</keyword>
<feature type="domain" description="Cytidyltransferase-like" evidence="9">
    <location>
        <begin position="49"/>
        <end position="168"/>
    </location>
</feature>
<comment type="catalytic activity">
    <reaction evidence="8">
        <text>beta-nicotinamide D-ribonucleotide + ATP + H(+) = diphosphate + NAD(+)</text>
        <dbReference type="Rhea" id="RHEA:21360"/>
        <dbReference type="ChEBI" id="CHEBI:14649"/>
        <dbReference type="ChEBI" id="CHEBI:15378"/>
        <dbReference type="ChEBI" id="CHEBI:30616"/>
        <dbReference type="ChEBI" id="CHEBI:33019"/>
        <dbReference type="ChEBI" id="CHEBI:57540"/>
        <dbReference type="EC" id="2.7.7.1"/>
    </reaction>
</comment>
<dbReference type="InterPro" id="IPR005248">
    <property type="entry name" value="NadD/NMNAT"/>
</dbReference>
<evidence type="ECO:0000256" key="8">
    <source>
        <dbReference type="ARBA" id="ARBA00049001"/>
    </source>
</evidence>
<evidence type="ECO:0000256" key="5">
    <source>
        <dbReference type="ARBA" id="ARBA00022741"/>
    </source>
</evidence>